<reference evidence="5 6" key="1">
    <citation type="submission" date="2019-10" db="EMBL/GenBank/DDBJ databases">
        <title>Evaluation of single-gene subtyping targets for Pseudomonas.</title>
        <authorList>
            <person name="Reichler S.J."/>
            <person name="Orsi R.H."/>
            <person name="Wiedmann M."/>
            <person name="Martin N.H."/>
            <person name="Murphy S.I."/>
        </authorList>
    </citation>
    <scope>NUCLEOTIDE SEQUENCE</scope>
    <source>
        <strain evidence="2 6">FSL R10-0802</strain>
        <strain evidence="4 5">FSL R10-1594</strain>
        <strain evidence="3">FSL R10-2339</strain>
    </source>
</reference>
<dbReference type="AlphaFoldDB" id="A0A6A7YXV6"/>
<evidence type="ECO:0000313" key="3">
    <source>
        <dbReference type="EMBL" id="MQT81812.1"/>
    </source>
</evidence>
<feature type="compositionally biased region" description="Polar residues" evidence="1">
    <location>
        <begin position="52"/>
        <end position="61"/>
    </location>
</feature>
<keyword evidence="6" id="KW-1185">Reference proteome</keyword>
<feature type="region of interest" description="Disordered" evidence="1">
    <location>
        <begin position="51"/>
        <end position="79"/>
    </location>
</feature>
<dbReference type="EMBL" id="WIVT01000041">
    <property type="protein sequence ID" value="MQU19056.1"/>
    <property type="molecule type" value="Genomic_DNA"/>
</dbReference>
<evidence type="ECO:0000256" key="1">
    <source>
        <dbReference type="SAM" id="MobiDB-lite"/>
    </source>
</evidence>
<dbReference type="Proteomes" id="UP000443000">
    <property type="component" value="Unassembled WGS sequence"/>
</dbReference>
<dbReference type="EMBL" id="WIWP01000085">
    <property type="protein sequence ID" value="MQT28588.1"/>
    <property type="molecule type" value="Genomic_DNA"/>
</dbReference>
<accession>A0A6A7YXV6</accession>
<dbReference type="RefSeq" id="WP_153387003.1">
    <property type="nucleotide sequence ID" value="NZ_CAXAOS010000011.1"/>
</dbReference>
<name>A0A6A7YXV6_9PSED</name>
<comment type="caution">
    <text evidence="3">The sequence shown here is derived from an EMBL/GenBank/DDBJ whole genome shotgun (WGS) entry which is preliminary data.</text>
</comment>
<sequence>MNSTLILLNALALAVLVIFHFQPVSPAGMQNTDVAVTYDKPARPAGQLAVMSDTSRVTPQRVTEAPAAPQNPSGERWAF</sequence>
<proteinExistence type="predicted"/>
<evidence type="ECO:0000313" key="4">
    <source>
        <dbReference type="EMBL" id="MQU19056.1"/>
    </source>
</evidence>
<evidence type="ECO:0000313" key="6">
    <source>
        <dbReference type="Proteomes" id="UP000713985"/>
    </source>
</evidence>
<dbReference type="EMBL" id="WIWC01000033">
    <property type="protein sequence ID" value="MQT81812.1"/>
    <property type="molecule type" value="Genomic_DNA"/>
</dbReference>
<gene>
    <name evidence="4" type="ORF">GHN41_21800</name>
    <name evidence="3" type="ORF">GHN86_17335</name>
    <name evidence="2" type="ORF">GHN94_22600</name>
</gene>
<organism evidence="3">
    <name type="scientific">Pseudomonas helleri</name>
    <dbReference type="NCBI Taxonomy" id="1608996"/>
    <lineage>
        <taxon>Bacteria</taxon>
        <taxon>Pseudomonadati</taxon>
        <taxon>Pseudomonadota</taxon>
        <taxon>Gammaproteobacteria</taxon>
        <taxon>Pseudomonadales</taxon>
        <taxon>Pseudomonadaceae</taxon>
        <taxon>Pseudomonas</taxon>
    </lineage>
</organism>
<dbReference type="Proteomes" id="UP000713985">
    <property type="component" value="Unassembled WGS sequence"/>
</dbReference>
<protein>
    <submittedName>
        <fullName evidence="3">Uncharacterized protein</fullName>
    </submittedName>
</protein>
<evidence type="ECO:0000313" key="2">
    <source>
        <dbReference type="EMBL" id="MQT28588.1"/>
    </source>
</evidence>
<evidence type="ECO:0000313" key="5">
    <source>
        <dbReference type="Proteomes" id="UP000443000"/>
    </source>
</evidence>